<evidence type="ECO:0000313" key="5">
    <source>
        <dbReference type="Proteomes" id="UP000241960"/>
    </source>
</evidence>
<dbReference type="RefSeq" id="WP_107545431.1">
    <property type="nucleotide sequence ID" value="NZ_PZFQ01000073.1"/>
</dbReference>
<evidence type="ECO:0000256" key="2">
    <source>
        <dbReference type="ARBA" id="ARBA00023315"/>
    </source>
</evidence>
<dbReference type="AlphaFoldDB" id="A0A9Q6HLG9"/>
<dbReference type="Pfam" id="PF13673">
    <property type="entry name" value="Acetyltransf_10"/>
    <property type="match status" value="1"/>
</dbReference>
<evidence type="ECO:0000256" key="1">
    <source>
        <dbReference type="ARBA" id="ARBA00022679"/>
    </source>
</evidence>
<feature type="domain" description="N-acetyltransferase" evidence="3">
    <location>
        <begin position="1"/>
        <end position="142"/>
    </location>
</feature>
<proteinExistence type="predicted"/>
<accession>A0A9Q6HLG9</accession>
<keyword evidence="1" id="KW-0808">Transferase</keyword>
<dbReference type="InterPro" id="IPR000182">
    <property type="entry name" value="GNAT_dom"/>
</dbReference>
<evidence type="ECO:0000313" key="4">
    <source>
        <dbReference type="EMBL" id="PTI73571.1"/>
    </source>
</evidence>
<organism evidence="4 5">
    <name type="scientific">Staphylococcus succinus</name>
    <dbReference type="NCBI Taxonomy" id="61015"/>
    <lineage>
        <taxon>Bacteria</taxon>
        <taxon>Bacillati</taxon>
        <taxon>Bacillota</taxon>
        <taxon>Bacilli</taxon>
        <taxon>Bacillales</taxon>
        <taxon>Staphylococcaceae</taxon>
        <taxon>Staphylococcus</taxon>
    </lineage>
</organism>
<dbReference type="PANTHER" id="PTHR43800:SF1">
    <property type="entry name" value="PEPTIDYL-LYSINE N-ACETYLTRANSFERASE YJAB"/>
    <property type="match status" value="1"/>
</dbReference>
<dbReference type="SUPFAM" id="SSF55729">
    <property type="entry name" value="Acyl-CoA N-acyltransferases (Nat)"/>
    <property type="match status" value="1"/>
</dbReference>
<dbReference type="PROSITE" id="PS51186">
    <property type="entry name" value="GNAT"/>
    <property type="match status" value="1"/>
</dbReference>
<dbReference type="CDD" id="cd04301">
    <property type="entry name" value="NAT_SF"/>
    <property type="match status" value="1"/>
</dbReference>
<dbReference type="PANTHER" id="PTHR43800">
    <property type="entry name" value="PEPTIDYL-LYSINE N-ACETYLTRANSFERASE YJAB"/>
    <property type="match status" value="1"/>
</dbReference>
<name>A0A9Q6HLG9_9STAP</name>
<dbReference type="Gene3D" id="3.40.630.30">
    <property type="match status" value="1"/>
</dbReference>
<reference evidence="4 5" key="1">
    <citation type="journal article" date="2016" name="Front. Microbiol.">
        <title>Comprehensive Phylogenetic Analysis of Bovine Non-aureus Staphylococci Species Based on Whole-Genome Sequencing.</title>
        <authorList>
            <person name="Naushad S."/>
            <person name="Barkema H.W."/>
            <person name="Luby C."/>
            <person name="Condas L.A."/>
            <person name="Nobrega D.B."/>
            <person name="Carson D.A."/>
            <person name="De Buck J."/>
        </authorList>
    </citation>
    <scope>NUCLEOTIDE SEQUENCE [LARGE SCALE GENOMIC DNA]</scope>
    <source>
        <strain evidence="4 5">SNUC 1231</strain>
    </source>
</reference>
<dbReference type="GO" id="GO:0016747">
    <property type="term" value="F:acyltransferase activity, transferring groups other than amino-acyl groups"/>
    <property type="evidence" value="ECO:0007669"/>
    <property type="project" value="InterPro"/>
</dbReference>
<gene>
    <name evidence="4" type="ORF">BU058_13050</name>
</gene>
<sequence>MIYKLNNKDEETLKTLGDIWLNSNITTHNFINEQYWISNYQNVIKAFKEAEIIVYTRNEELIGFCGLIDNYIAGMFVKKNERNQGIGQKSMHYLQTKKENLSLKVYQQSKKAVKFYKHQNFEIKEENRDETQNIEYIMCWNK</sequence>
<dbReference type="EMBL" id="PZFQ01000073">
    <property type="protein sequence ID" value="PTI73571.1"/>
    <property type="molecule type" value="Genomic_DNA"/>
</dbReference>
<evidence type="ECO:0000259" key="3">
    <source>
        <dbReference type="PROSITE" id="PS51186"/>
    </source>
</evidence>
<keyword evidence="2" id="KW-0012">Acyltransferase</keyword>
<protein>
    <submittedName>
        <fullName evidence="4">GNAT family N-acetyltransferase</fullName>
    </submittedName>
</protein>
<dbReference type="Proteomes" id="UP000241960">
    <property type="component" value="Unassembled WGS sequence"/>
</dbReference>
<dbReference type="InterPro" id="IPR016181">
    <property type="entry name" value="Acyl_CoA_acyltransferase"/>
</dbReference>
<comment type="caution">
    <text evidence="4">The sequence shown here is derived from an EMBL/GenBank/DDBJ whole genome shotgun (WGS) entry which is preliminary data.</text>
</comment>